<dbReference type="InterPro" id="IPR013024">
    <property type="entry name" value="GGCT-like"/>
</dbReference>
<evidence type="ECO:0000313" key="3">
    <source>
        <dbReference type="Proteomes" id="UP000027395"/>
    </source>
</evidence>
<proteinExistence type="predicted"/>
<dbReference type="STRING" id="388467.A19Y_3164"/>
<dbReference type="HOGENOM" id="CLU_083466_2_2_3"/>
<dbReference type="SUPFAM" id="SSF110857">
    <property type="entry name" value="Gamma-glutamyl cyclotransferase-like"/>
    <property type="match status" value="1"/>
</dbReference>
<reference evidence="2 3" key="1">
    <citation type="journal article" date="2014" name="Appl. Environ. Microbiol.">
        <title>Elucidation of insertion elements encoded on plasmids and in vitro construction of shuttle vectors from the toxic cyanobacterium Planktothrix.</title>
        <authorList>
            <person name="Christiansen G."/>
            <person name="Goesmann A."/>
            <person name="Kurmayer R."/>
        </authorList>
    </citation>
    <scope>NUCLEOTIDE SEQUENCE [LARGE SCALE GENOMIC DNA]</scope>
    <source>
        <strain evidence="2 3">NIVA-CYA 126/8</strain>
    </source>
</reference>
<gene>
    <name evidence="2" type="ORF">A19Y_3164</name>
</gene>
<name>A0A073CIN3_PLAA1</name>
<dbReference type="InterPro" id="IPR036568">
    <property type="entry name" value="GGCT-like_sf"/>
</dbReference>
<dbReference type="eggNOG" id="COG2105">
    <property type="taxonomic scope" value="Bacteria"/>
</dbReference>
<accession>A0A073CIN3</accession>
<dbReference type="Pfam" id="PF06094">
    <property type="entry name" value="GGACT"/>
    <property type="match status" value="1"/>
</dbReference>
<evidence type="ECO:0000313" key="2">
    <source>
        <dbReference type="EMBL" id="KEI67981.1"/>
    </source>
</evidence>
<sequence length="161" mass="18452">MMIILTKSFDNYCTIISFSYRHCNLTMTNQIDVFVYGTLKPGEYNYQRYCQGRVLAQRPALAVGTLYALSLGYPGMVAGDGMVQGVILSFADPNIFLDLDQLEDYQPHRPAEENEYQRQQISVFDLNHQPLGLVWVYLMDIKTVEFYSGVLIPDGCWKNQD</sequence>
<evidence type="ECO:0000259" key="1">
    <source>
        <dbReference type="Pfam" id="PF06094"/>
    </source>
</evidence>
<protein>
    <recommendedName>
        <fullName evidence="1">Gamma-glutamylcyclotransferase AIG2-like domain-containing protein</fullName>
    </recommendedName>
</protein>
<organism evidence="2 3">
    <name type="scientific">Planktothrix agardhii (strain NIVA-CYA 126/8)</name>
    <dbReference type="NCBI Taxonomy" id="388467"/>
    <lineage>
        <taxon>Bacteria</taxon>
        <taxon>Bacillati</taxon>
        <taxon>Cyanobacteriota</taxon>
        <taxon>Cyanophyceae</taxon>
        <taxon>Oscillatoriophycideae</taxon>
        <taxon>Oscillatoriales</taxon>
        <taxon>Microcoleaceae</taxon>
        <taxon>Planktothrix</taxon>
    </lineage>
</organism>
<feature type="domain" description="Gamma-glutamylcyclotransferase AIG2-like" evidence="1">
    <location>
        <begin position="33"/>
        <end position="158"/>
    </location>
</feature>
<dbReference type="CDD" id="cd06661">
    <property type="entry name" value="GGCT_like"/>
    <property type="match status" value="1"/>
</dbReference>
<dbReference type="EMBL" id="CM002803">
    <property type="protein sequence ID" value="KEI67981.1"/>
    <property type="molecule type" value="Genomic_DNA"/>
</dbReference>
<dbReference type="AlphaFoldDB" id="A0A073CIN3"/>
<dbReference type="PATRIC" id="fig|388467.6.peg.3108"/>
<dbReference type="Proteomes" id="UP000027395">
    <property type="component" value="Chromosome"/>
</dbReference>
<dbReference type="Gene3D" id="3.10.490.10">
    <property type="entry name" value="Gamma-glutamyl cyclotransferase-like"/>
    <property type="match status" value="1"/>
</dbReference>
<dbReference type="InterPro" id="IPR009288">
    <property type="entry name" value="AIG2-like_dom"/>
</dbReference>
<keyword evidence="3" id="KW-1185">Reference proteome</keyword>